<reference evidence="1 2" key="1">
    <citation type="submission" date="2019-01" db="EMBL/GenBank/DDBJ databases">
        <title>Sinorhodobacter populi sp. nov. isolated from the symptomatic bark tissue of Populus euramericana canker.</title>
        <authorList>
            <person name="Xu G."/>
        </authorList>
    </citation>
    <scope>NUCLEOTIDE SEQUENCE [LARGE SCALE GENOMIC DNA]</scope>
    <source>
        <strain evidence="1 2">07D10-4-3</strain>
    </source>
</reference>
<dbReference type="RefSeq" id="WP_128232719.1">
    <property type="nucleotide sequence ID" value="NZ_SAUY01000015.1"/>
</dbReference>
<gene>
    <name evidence="1" type="ORF">D2T29_12645</name>
</gene>
<dbReference type="AlphaFoldDB" id="A0A443KD37"/>
<reference evidence="1 2" key="2">
    <citation type="submission" date="2019-01" db="EMBL/GenBank/DDBJ databases">
        <authorList>
            <person name="Li Y."/>
        </authorList>
    </citation>
    <scope>NUCLEOTIDE SEQUENCE [LARGE SCALE GENOMIC DNA]</scope>
    <source>
        <strain evidence="1 2">07D10-4-3</strain>
    </source>
</reference>
<sequence>MTRTKKPSRATNGSYTIIIAKTSPEGRRFIADAERIFRSVLHRQQWKEPDLITLAQMIGSTVYKYKVNRPTAKSASQFEDDAADILENTLNRKRWSATDRDNLADALYSVYCREKKFQDLR</sequence>
<evidence type="ECO:0000313" key="2">
    <source>
        <dbReference type="Proteomes" id="UP000284451"/>
    </source>
</evidence>
<protein>
    <submittedName>
        <fullName evidence="1">Uncharacterized protein</fullName>
    </submittedName>
</protein>
<proteinExistence type="predicted"/>
<comment type="caution">
    <text evidence="1">The sequence shown here is derived from an EMBL/GenBank/DDBJ whole genome shotgun (WGS) entry which is preliminary data.</text>
</comment>
<accession>A0A443KD37</accession>
<evidence type="ECO:0000313" key="1">
    <source>
        <dbReference type="EMBL" id="RWR30513.1"/>
    </source>
</evidence>
<organism evidence="1 2">
    <name type="scientific">Paenirhodobacter populi</name>
    <dbReference type="NCBI Taxonomy" id="2306993"/>
    <lineage>
        <taxon>Bacteria</taxon>
        <taxon>Pseudomonadati</taxon>
        <taxon>Pseudomonadota</taxon>
        <taxon>Alphaproteobacteria</taxon>
        <taxon>Rhodobacterales</taxon>
        <taxon>Rhodobacter group</taxon>
        <taxon>Paenirhodobacter</taxon>
    </lineage>
</organism>
<dbReference type="Proteomes" id="UP000284451">
    <property type="component" value="Unassembled WGS sequence"/>
</dbReference>
<name>A0A443KD37_9RHOB</name>
<dbReference type="EMBL" id="SAUY01000015">
    <property type="protein sequence ID" value="RWR30513.1"/>
    <property type="molecule type" value="Genomic_DNA"/>
</dbReference>